<dbReference type="Pfam" id="PF17170">
    <property type="entry name" value="DUF5128"/>
    <property type="match status" value="1"/>
</dbReference>
<reference evidence="3 4" key="1">
    <citation type="submission" date="2016-11" db="EMBL/GenBank/DDBJ databases">
        <authorList>
            <person name="Jaros S."/>
            <person name="Januszkiewicz K."/>
            <person name="Wedrychowicz H."/>
        </authorList>
    </citation>
    <scope>NUCLEOTIDE SEQUENCE [LARGE SCALE GENOMIC DNA]</scope>
    <source>
        <strain evidence="3 4">DSM 21986</strain>
    </source>
</reference>
<evidence type="ECO:0000313" key="4">
    <source>
        <dbReference type="Proteomes" id="UP000184041"/>
    </source>
</evidence>
<dbReference type="EMBL" id="FQUS01000024">
    <property type="protein sequence ID" value="SHG29773.1"/>
    <property type="molecule type" value="Genomic_DNA"/>
</dbReference>
<name>A0A1M5IPR7_9BACT</name>
<sequence>MKQWFLLLFIIIVIWGCSLQEKDQLPKRLQKLKNLTVYSANEKPREVISFKKNTVYGDSKKVLIGSMGDIAVDSLGRVFIVDVQNQAIHVFQPDGQFIAQFGREGKGPSEFGFIKSLQIRKNRLYAFDSKQQKVSIFMLDTLAGDKTILLAQNRGKYQALQRAYPSIDKLYVRNNNTYVAEFILDSSPKKIKWQNFETKGLCYLLGNTGKIVSKKLIDLKKATRTLFAWPNSEALLGLHLKPFFGNALTVLSSDNSIYWAGPDYFLIKIYSPDGAYQDAFYYPHKKIPLTRESAIEAGIRDLYIRNMESMDLPRTWPVLTEMKIDDQDRLWIATTVEDMHVYEWWVLENTGELLAKFSWSRKEPIEEIKNGYMYTRETVEETGLQQIIRYRIEMN</sequence>
<dbReference type="OrthoDB" id="9799230at2"/>
<dbReference type="STRING" id="1194090.SAMN05443144_1248"/>
<dbReference type="PROSITE" id="PS51125">
    <property type="entry name" value="NHL"/>
    <property type="match status" value="1"/>
</dbReference>
<keyword evidence="4" id="KW-1185">Reference proteome</keyword>
<dbReference type="Proteomes" id="UP000184041">
    <property type="component" value="Unassembled WGS sequence"/>
</dbReference>
<keyword evidence="1" id="KW-0677">Repeat</keyword>
<evidence type="ECO:0000256" key="2">
    <source>
        <dbReference type="PROSITE-ProRule" id="PRU00504"/>
    </source>
</evidence>
<dbReference type="AlphaFoldDB" id="A0A1M5IPR7"/>
<gene>
    <name evidence="3" type="ORF">SAMN05443144_1248</name>
</gene>
<evidence type="ECO:0000313" key="3">
    <source>
        <dbReference type="EMBL" id="SHG29773.1"/>
    </source>
</evidence>
<dbReference type="Gene3D" id="2.120.10.30">
    <property type="entry name" value="TolB, C-terminal domain"/>
    <property type="match status" value="1"/>
</dbReference>
<feature type="repeat" description="NHL" evidence="2">
    <location>
        <begin position="69"/>
        <end position="94"/>
    </location>
</feature>
<evidence type="ECO:0000256" key="1">
    <source>
        <dbReference type="ARBA" id="ARBA00022737"/>
    </source>
</evidence>
<organism evidence="3 4">
    <name type="scientific">Fodinibius roseus</name>
    <dbReference type="NCBI Taxonomy" id="1194090"/>
    <lineage>
        <taxon>Bacteria</taxon>
        <taxon>Pseudomonadati</taxon>
        <taxon>Balneolota</taxon>
        <taxon>Balneolia</taxon>
        <taxon>Balneolales</taxon>
        <taxon>Balneolaceae</taxon>
        <taxon>Fodinibius</taxon>
    </lineage>
</organism>
<proteinExistence type="predicted"/>
<dbReference type="InterPro" id="IPR011042">
    <property type="entry name" value="6-blade_b-propeller_TolB-like"/>
</dbReference>
<dbReference type="InterPro" id="IPR001258">
    <property type="entry name" value="NHL_repeat"/>
</dbReference>
<dbReference type="SUPFAM" id="SSF101898">
    <property type="entry name" value="NHL repeat"/>
    <property type="match status" value="1"/>
</dbReference>
<protein>
    <submittedName>
        <fullName evidence="3">6-bladed beta-propeller protein</fullName>
    </submittedName>
</protein>
<accession>A0A1M5IPR7</accession>
<dbReference type="RefSeq" id="WP_073067502.1">
    <property type="nucleotide sequence ID" value="NZ_FQUS01000024.1"/>
</dbReference>